<dbReference type="Pfam" id="PF00530">
    <property type="entry name" value="SRCR"/>
    <property type="match status" value="1"/>
</dbReference>
<dbReference type="GO" id="GO:0016020">
    <property type="term" value="C:membrane"/>
    <property type="evidence" value="ECO:0007669"/>
    <property type="project" value="InterPro"/>
</dbReference>
<dbReference type="SMART" id="SM00875">
    <property type="entry name" value="BACK"/>
    <property type="match status" value="1"/>
</dbReference>
<dbReference type="PRINTS" id="PR00258">
    <property type="entry name" value="SPERACTRCPTR"/>
</dbReference>
<dbReference type="InterPro" id="IPR036772">
    <property type="entry name" value="SRCR-like_dom_sf"/>
</dbReference>
<evidence type="ECO:0000256" key="2">
    <source>
        <dbReference type="ARBA" id="ARBA00023157"/>
    </source>
</evidence>
<evidence type="ECO:0000256" key="3">
    <source>
        <dbReference type="PROSITE-ProRule" id="PRU00196"/>
    </source>
</evidence>
<feature type="disulfide bond" evidence="3">
    <location>
        <begin position="68"/>
        <end position="132"/>
    </location>
</feature>
<dbReference type="PANTHER" id="PTHR24410:SF16">
    <property type="entry name" value="GALECTIN-3-BINDING PROTEIN"/>
    <property type="match status" value="1"/>
</dbReference>
<keyword evidence="1" id="KW-0732">Signal</keyword>
<feature type="disulfide bond" evidence="3">
    <location>
        <begin position="112"/>
        <end position="122"/>
    </location>
</feature>
<evidence type="ECO:0000313" key="6">
    <source>
        <dbReference type="Proteomes" id="UP000694546"/>
    </source>
</evidence>
<evidence type="ECO:0000256" key="1">
    <source>
        <dbReference type="ARBA" id="ARBA00022729"/>
    </source>
</evidence>
<dbReference type="Proteomes" id="UP000694546">
    <property type="component" value="Chromosome 12"/>
</dbReference>
<dbReference type="Gene3D" id="3.10.250.10">
    <property type="entry name" value="SRCR-like domain"/>
    <property type="match status" value="1"/>
</dbReference>
<dbReference type="GeneTree" id="ENSGT00940000168180"/>
<dbReference type="SUPFAM" id="SSF54695">
    <property type="entry name" value="POZ domain"/>
    <property type="match status" value="1"/>
</dbReference>
<dbReference type="Gene3D" id="1.25.40.420">
    <property type="match status" value="1"/>
</dbReference>
<protein>
    <recommendedName>
        <fullName evidence="4">SRCR domain-containing protein</fullName>
    </recommendedName>
</protein>
<name>A0A8C5FS87_GADMO</name>
<dbReference type="SMART" id="SM00202">
    <property type="entry name" value="SR"/>
    <property type="match status" value="1"/>
</dbReference>
<dbReference type="InterPro" id="IPR011705">
    <property type="entry name" value="BACK"/>
</dbReference>
<evidence type="ECO:0000313" key="5">
    <source>
        <dbReference type="Ensembl" id="ENSGMOP00000057693.1"/>
    </source>
</evidence>
<keyword evidence="6" id="KW-1185">Reference proteome</keyword>
<dbReference type="SUPFAM" id="SSF56487">
    <property type="entry name" value="SRCR-like"/>
    <property type="match status" value="1"/>
</dbReference>
<feature type="domain" description="SRCR" evidence="4">
    <location>
        <begin position="43"/>
        <end position="143"/>
    </location>
</feature>
<dbReference type="PROSITE" id="PS50287">
    <property type="entry name" value="SRCR_2"/>
    <property type="match status" value="1"/>
</dbReference>
<reference evidence="5" key="2">
    <citation type="submission" date="2025-09" db="UniProtKB">
        <authorList>
            <consortium name="Ensembl"/>
        </authorList>
    </citation>
    <scope>IDENTIFICATION</scope>
</reference>
<accession>A0A8C5FS87</accession>
<dbReference type="FunFam" id="3.10.250.10:FF:000001">
    <property type="entry name" value="Lysyl oxidase 4 isoform X1"/>
    <property type="match status" value="1"/>
</dbReference>
<sequence length="574" mass="64298">MHIERLYRWSSVYSARLTQQELWTVCPLLSLNQHQPGLQTGDMRLAGGKRSHEGRVEVYIAGVWGTVCDDGWDIKEAIVVCRHLNFPSAREAVDGGRYGPGQGPIYLDELNCLGTETDLTKCESSGLGISDCKHAEDAGVVCASGKMCHSTTISGFLGELFESGRDCDLILSVVVENSTVETICAHKLILSLVPSWSSEANLSIEVSSKCQPHWLIEPFRYLYTGRMNITMTSSHCLHKLASEWGLKALQEEVGKLLILLLPEDATFQAQSSLFDYAVSMDDGALQQSCLRYMAWNCEALVASPAWTGLSVHAIKGLLSRTDLTVPSEYFVIQALEKWEDAQGKALGSGDQFDLLKLIRFPMVSAEDLNRLKDSRYQAGKLEGFQFNALTIGNLFGELMSNWKSYTPRIYTGKPWSYTFTSEEVSVFKKTSLYPKGLNHGELAFTFRTPVHNSAYFALFGDIGWYTRLFVKSDECSYSSTRVCPSAKLSLENGNSALPELYKNAIVYKNKIVIRCDGRYVSHIQDFKHPQEDTTIQPNHGSGQVYPCRSDEYSYTMVIRPKYRTGLNYTEVEEE</sequence>
<dbReference type="InterPro" id="IPR011333">
    <property type="entry name" value="SKP1/BTB/POZ_sf"/>
</dbReference>
<feature type="disulfide bond" evidence="3">
    <location>
        <begin position="81"/>
        <end position="142"/>
    </location>
</feature>
<dbReference type="OMA" id="CDLNIAV"/>
<proteinExistence type="predicted"/>
<evidence type="ECO:0000259" key="4">
    <source>
        <dbReference type="PROSITE" id="PS50287"/>
    </source>
</evidence>
<dbReference type="InterPro" id="IPR051481">
    <property type="entry name" value="BTB-POZ/Galectin-3-binding"/>
</dbReference>
<dbReference type="InterPro" id="IPR001190">
    <property type="entry name" value="SRCR"/>
</dbReference>
<dbReference type="PANTHER" id="PTHR24410">
    <property type="entry name" value="HL07962P-RELATED"/>
    <property type="match status" value="1"/>
</dbReference>
<reference evidence="5" key="1">
    <citation type="submission" date="2025-08" db="UniProtKB">
        <authorList>
            <consortium name="Ensembl"/>
        </authorList>
    </citation>
    <scope>IDENTIFICATION</scope>
</reference>
<dbReference type="Ensembl" id="ENSGMOT00000043328.1">
    <property type="protein sequence ID" value="ENSGMOP00000057693.1"/>
    <property type="gene ID" value="ENSGMOG00000007614.2"/>
</dbReference>
<keyword evidence="2 3" id="KW-1015">Disulfide bond</keyword>
<dbReference type="Gene3D" id="3.30.710.10">
    <property type="entry name" value="Potassium Channel Kv1.1, Chain A"/>
    <property type="match status" value="1"/>
</dbReference>
<dbReference type="Pfam" id="PF07707">
    <property type="entry name" value="BACK"/>
    <property type="match status" value="1"/>
</dbReference>
<organism evidence="5 6">
    <name type="scientific">Gadus morhua</name>
    <name type="common">Atlantic cod</name>
    <dbReference type="NCBI Taxonomy" id="8049"/>
    <lineage>
        <taxon>Eukaryota</taxon>
        <taxon>Metazoa</taxon>
        <taxon>Chordata</taxon>
        <taxon>Craniata</taxon>
        <taxon>Vertebrata</taxon>
        <taxon>Euteleostomi</taxon>
        <taxon>Actinopterygii</taxon>
        <taxon>Neopterygii</taxon>
        <taxon>Teleostei</taxon>
        <taxon>Neoteleostei</taxon>
        <taxon>Acanthomorphata</taxon>
        <taxon>Zeiogadaria</taxon>
        <taxon>Gadariae</taxon>
        <taxon>Gadiformes</taxon>
        <taxon>Gadoidei</taxon>
        <taxon>Gadidae</taxon>
        <taxon>Gadus</taxon>
    </lineage>
</organism>
<dbReference type="AlphaFoldDB" id="A0A8C5FS87"/>